<keyword evidence="2" id="KW-0393">Immunoglobulin domain</keyword>
<evidence type="ECO:0000259" key="5">
    <source>
        <dbReference type="PROSITE" id="PS50835"/>
    </source>
</evidence>
<feature type="chain" id="PRO_5045902134" evidence="4">
    <location>
        <begin position="28"/>
        <end position="458"/>
    </location>
</feature>
<dbReference type="Pfam" id="PF00047">
    <property type="entry name" value="ig"/>
    <property type="match status" value="2"/>
</dbReference>
<feature type="transmembrane region" description="Helical" evidence="3">
    <location>
        <begin position="426"/>
        <end position="446"/>
    </location>
</feature>
<dbReference type="InterPro" id="IPR007110">
    <property type="entry name" value="Ig-like_dom"/>
</dbReference>
<accession>A0ABM3W4P8</accession>
<proteinExistence type="predicted"/>
<dbReference type="InterPro" id="IPR013783">
    <property type="entry name" value="Ig-like_fold"/>
</dbReference>
<protein>
    <submittedName>
        <fullName evidence="7">Leukocyte immunoglobulin-like receptor subfamily A member 6</fullName>
    </submittedName>
</protein>
<reference evidence="7" key="2">
    <citation type="submission" date="2025-08" db="UniProtKB">
        <authorList>
            <consortium name="RefSeq"/>
        </authorList>
    </citation>
    <scope>IDENTIFICATION</scope>
</reference>
<keyword evidence="3" id="KW-1133">Transmembrane helix</keyword>
<organism evidence="6 7">
    <name type="scientific">Erinaceus europaeus</name>
    <name type="common">Western European hedgehog</name>
    <dbReference type="NCBI Taxonomy" id="9365"/>
    <lineage>
        <taxon>Eukaryota</taxon>
        <taxon>Metazoa</taxon>
        <taxon>Chordata</taxon>
        <taxon>Craniata</taxon>
        <taxon>Vertebrata</taxon>
        <taxon>Euteleostomi</taxon>
        <taxon>Mammalia</taxon>
        <taxon>Eutheria</taxon>
        <taxon>Laurasiatheria</taxon>
        <taxon>Eulipotyphla</taxon>
        <taxon>Erinaceidae</taxon>
        <taxon>Erinaceinae</taxon>
        <taxon>Erinaceus</taxon>
    </lineage>
</organism>
<evidence type="ECO:0000256" key="1">
    <source>
        <dbReference type="ARBA" id="ARBA00023157"/>
    </source>
</evidence>
<evidence type="ECO:0000313" key="6">
    <source>
        <dbReference type="Proteomes" id="UP001652624"/>
    </source>
</evidence>
<dbReference type="PANTHER" id="PTHR11738">
    <property type="entry name" value="MHC CLASS I NK CELL RECEPTOR"/>
    <property type="match status" value="1"/>
</dbReference>
<feature type="domain" description="Ig-like" evidence="5">
    <location>
        <begin position="31"/>
        <end position="114"/>
    </location>
</feature>
<dbReference type="Proteomes" id="UP001652624">
    <property type="component" value="Chromosome 2"/>
</dbReference>
<dbReference type="Gene3D" id="2.60.40.10">
    <property type="entry name" value="Immunoglobulins"/>
    <property type="match status" value="4"/>
</dbReference>
<name>A0ABM3W4P8_ERIEU</name>
<keyword evidence="3" id="KW-0472">Membrane</keyword>
<dbReference type="GeneID" id="132533508"/>
<keyword evidence="3" id="KW-0812">Transmembrane</keyword>
<dbReference type="SMART" id="SM00409">
    <property type="entry name" value="IG"/>
    <property type="match status" value="4"/>
</dbReference>
<keyword evidence="4" id="KW-0732">Signal</keyword>
<keyword evidence="1" id="KW-1015">Disulfide bond</keyword>
<dbReference type="InterPro" id="IPR003599">
    <property type="entry name" value="Ig_sub"/>
</dbReference>
<dbReference type="InterPro" id="IPR036179">
    <property type="entry name" value="Ig-like_dom_sf"/>
</dbReference>
<dbReference type="PROSITE" id="PS50835">
    <property type="entry name" value="IG_LIKE"/>
    <property type="match status" value="1"/>
</dbReference>
<dbReference type="RefSeq" id="XP_060031564.1">
    <property type="nucleotide sequence ID" value="XM_060175581.1"/>
</dbReference>
<evidence type="ECO:0000313" key="7">
    <source>
        <dbReference type="RefSeq" id="XP_060031564.1"/>
    </source>
</evidence>
<dbReference type="PANTHER" id="PTHR11738:SF88">
    <property type="entry name" value="IG-LIKE DOMAIN-CONTAINING PROTEIN"/>
    <property type="match status" value="1"/>
</dbReference>
<evidence type="ECO:0000256" key="3">
    <source>
        <dbReference type="SAM" id="Phobius"/>
    </source>
</evidence>
<sequence length="458" mass="49286">MGGSPSWTLTALLCLGLCWGLWDQVQAGTLPKPSIWAEPGAMVPKGSRVTLWCEGSLQAGGLRLYKGNVSVDWENDILQESSNKTGFVFEPVASHYGGMYRCGPLNPSSSSELSEPLALMVTGVFPPPSLSAQRSPVVEAGGRVTLSCSSETASGTFHLLKEDGADPPLHMEQRPSFERPQVLFPVGPVNASHGGTYRCYGSSSSYPQQWSEPSDPLHLEVTGVMEAPSLVAQPGQLVLTGDSLTLQCRSQFSFDTFSLTREEGPWGPERLDGQHSPDFPLGPINSSHGGRYRCLGRHSLAHVWSTPSEPLDLLVVGAHSRPTLSALPGPRVPWRGNVTLQCRSDTPADTFRLSKEGSPAPPQLLKLRDSASPSQANFTFSVVTQEQGGSYRCYSSLSLVPHLLSLPSAPLQLLVSAPSDHMVENAVRMAVAALVLVVLGVLLFQARFTSHEEPRTQL</sequence>
<dbReference type="Pfam" id="PF13895">
    <property type="entry name" value="Ig_2"/>
    <property type="match status" value="1"/>
</dbReference>
<dbReference type="InterPro" id="IPR013151">
    <property type="entry name" value="Immunoglobulin_dom"/>
</dbReference>
<dbReference type="InterPro" id="IPR050412">
    <property type="entry name" value="Ig-like_Receptors_ImmuneReg"/>
</dbReference>
<evidence type="ECO:0000256" key="4">
    <source>
        <dbReference type="SAM" id="SignalP"/>
    </source>
</evidence>
<evidence type="ECO:0000256" key="2">
    <source>
        <dbReference type="ARBA" id="ARBA00023319"/>
    </source>
</evidence>
<keyword evidence="6" id="KW-1185">Reference proteome</keyword>
<dbReference type="SUPFAM" id="SSF48726">
    <property type="entry name" value="Immunoglobulin"/>
    <property type="match status" value="4"/>
</dbReference>
<reference evidence="6" key="1">
    <citation type="submission" date="2025-05" db="UniProtKB">
        <authorList>
            <consortium name="RefSeq"/>
        </authorList>
    </citation>
    <scope>NUCLEOTIDE SEQUENCE [LARGE SCALE GENOMIC DNA]</scope>
</reference>
<feature type="signal peptide" evidence="4">
    <location>
        <begin position="1"/>
        <end position="27"/>
    </location>
</feature>
<gene>
    <name evidence="7" type="primary">LOC132533508</name>
</gene>